<sequence>MKIKELAPTEKPRERLLHYGADKLSHTELLAILLNTGRKGYSSVEIAGELLKQTKSLKALKQLSINELTEVKGIGMYKAIILKAAFELGERMHSADTSEKFQIKSPEDVARFAMGRMQHLSQEQFVVLYLNAKNIVMKYKEIFRGTLTSSVVHPREVFNEAVKIACNSIIVMHNHPSGDATPSAEDIETTKRLMHCGALLGIELIDHVIIGDNQFTSLIEDGYLEG</sequence>
<evidence type="ECO:0000256" key="4">
    <source>
        <dbReference type="ARBA" id="ARBA00022801"/>
    </source>
</evidence>
<comment type="caution">
    <text evidence="9">The sequence shown here is derived from an EMBL/GenBank/DDBJ whole genome shotgun (WGS) entry which is preliminary data.</text>
</comment>
<evidence type="ECO:0000256" key="1">
    <source>
        <dbReference type="ARBA" id="ARBA00010243"/>
    </source>
</evidence>
<keyword evidence="10" id="KW-1185">Reference proteome</keyword>
<dbReference type="NCBIfam" id="TIGR00608">
    <property type="entry name" value="radc"/>
    <property type="match status" value="1"/>
</dbReference>
<protein>
    <recommendedName>
        <fullName evidence="8">MPN domain-containing protein</fullName>
    </recommendedName>
</protein>
<dbReference type="InterPro" id="IPR046778">
    <property type="entry name" value="UPF0758_N"/>
</dbReference>
<evidence type="ECO:0000256" key="6">
    <source>
        <dbReference type="ARBA" id="ARBA00023049"/>
    </source>
</evidence>
<dbReference type="NCBIfam" id="NF000642">
    <property type="entry name" value="PRK00024.1"/>
    <property type="match status" value="1"/>
</dbReference>
<dbReference type="InterPro" id="IPR001405">
    <property type="entry name" value="UPF0758"/>
</dbReference>
<organism evidence="9 10">
    <name type="scientific">Staphylococcus argensis</name>
    <dbReference type="NCBI Taxonomy" id="1607738"/>
    <lineage>
        <taxon>Bacteria</taxon>
        <taxon>Bacillati</taxon>
        <taxon>Bacillota</taxon>
        <taxon>Bacilli</taxon>
        <taxon>Bacillales</taxon>
        <taxon>Staphylococcaceae</taxon>
        <taxon>Staphylococcus</taxon>
    </lineage>
</organism>
<accession>A0A2K4FFN1</accession>
<keyword evidence="5" id="KW-0862">Zinc</keyword>
<dbReference type="InterPro" id="IPR037518">
    <property type="entry name" value="MPN"/>
</dbReference>
<keyword evidence="3" id="KW-0479">Metal-binding</keyword>
<dbReference type="SUPFAM" id="SSF47781">
    <property type="entry name" value="RuvA domain 2-like"/>
    <property type="match status" value="1"/>
</dbReference>
<dbReference type="InterPro" id="IPR010994">
    <property type="entry name" value="RuvA_2-like"/>
</dbReference>
<dbReference type="InterPro" id="IPR025657">
    <property type="entry name" value="RadC_JAB"/>
</dbReference>
<dbReference type="GO" id="GO:0008237">
    <property type="term" value="F:metallopeptidase activity"/>
    <property type="evidence" value="ECO:0007669"/>
    <property type="project" value="UniProtKB-KW"/>
</dbReference>
<evidence type="ECO:0000256" key="7">
    <source>
        <dbReference type="RuleBase" id="RU003797"/>
    </source>
</evidence>
<dbReference type="GO" id="GO:0006508">
    <property type="term" value="P:proteolysis"/>
    <property type="evidence" value="ECO:0007669"/>
    <property type="project" value="UniProtKB-KW"/>
</dbReference>
<keyword evidence="4" id="KW-0378">Hydrolase</keyword>
<reference evidence="9 10" key="1">
    <citation type="submission" date="2017-08" db="EMBL/GenBank/DDBJ databases">
        <title>Draft genome sequences of 64 type strains of genus Staph aureus.</title>
        <authorList>
            <person name="Cole K."/>
            <person name="Golubchik T."/>
            <person name="Russell J."/>
            <person name="Foster D."/>
            <person name="Llewelyn M."/>
            <person name="Wilson D."/>
            <person name="Crook D."/>
            <person name="Paul J."/>
        </authorList>
    </citation>
    <scope>NUCLEOTIDE SEQUENCE [LARGE SCALE GENOMIC DNA]</scope>
    <source>
        <strain evidence="9 10">DSM 29875</strain>
    </source>
</reference>
<feature type="domain" description="MPN" evidence="8">
    <location>
        <begin position="102"/>
        <end position="224"/>
    </location>
</feature>
<evidence type="ECO:0000313" key="9">
    <source>
        <dbReference type="EMBL" id="POA10164.1"/>
    </source>
</evidence>
<comment type="similarity">
    <text evidence="1 7">Belongs to the UPF0758 family.</text>
</comment>
<dbReference type="Pfam" id="PF04002">
    <property type="entry name" value="RadC"/>
    <property type="match status" value="1"/>
</dbReference>
<dbReference type="GO" id="GO:0046872">
    <property type="term" value="F:metal ion binding"/>
    <property type="evidence" value="ECO:0007669"/>
    <property type="project" value="UniProtKB-KW"/>
</dbReference>
<dbReference type="OrthoDB" id="9804482at2"/>
<keyword evidence="2" id="KW-0645">Protease</keyword>
<evidence type="ECO:0000256" key="3">
    <source>
        <dbReference type="ARBA" id="ARBA00022723"/>
    </source>
</evidence>
<dbReference type="AlphaFoldDB" id="A0A2K4FFN1"/>
<dbReference type="PROSITE" id="PS50249">
    <property type="entry name" value="MPN"/>
    <property type="match status" value="1"/>
</dbReference>
<dbReference type="RefSeq" id="WP_103371424.1">
    <property type="nucleotide sequence ID" value="NZ_CBCRVO010000001.1"/>
</dbReference>
<proteinExistence type="inferred from homology"/>
<dbReference type="PANTHER" id="PTHR30471:SF3">
    <property type="entry name" value="UPF0758 PROTEIN YEES-RELATED"/>
    <property type="match status" value="1"/>
</dbReference>
<evidence type="ECO:0000313" key="10">
    <source>
        <dbReference type="Proteomes" id="UP000242712"/>
    </source>
</evidence>
<dbReference type="InterPro" id="IPR020891">
    <property type="entry name" value="UPF0758_CS"/>
</dbReference>
<evidence type="ECO:0000259" key="8">
    <source>
        <dbReference type="PROSITE" id="PS50249"/>
    </source>
</evidence>
<keyword evidence="6" id="KW-0482">Metalloprotease</keyword>
<name>A0A2K4FFN1_9STAP</name>
<gene>
    <name evidence="9" type="ORF">CD039_05290</name>
</gene>
<dbReference type="EMBL" id="PPPX01000001">
    <property type="protein sequence ID" value="POA10164.1"/>
    <property type="molecule type" value="Genomic_DNA"/>
</dbReference>
<evidence type="ECO:0000256" key="5">
    <source>
        <dbReference type="ARBA" id="ARBA00022833"/>
    </source>
</evidence>
<dbReference type="SUPFAM" id="SSF102712">
    <property type="entry name" value="JAB1/MPN domain"/>
    <property type="match status" value="1"/>
</dbReference>
<dbReference type="CDD" id="cd08071">
    <property type="entry name" value="MPN_DUF2466"/>
    <property type="match status" value="1"/>
</dbReference>
<dbReference type="Proteomes" id="UP000242712">
    <property type="component" value="Unassembled WGS sequence"/>
</dbReference>
<evidence type="ECO:0000256" key="2">
    <source>
        <dbReference type="ARBA" id="ARBA00022670"/>
    </source>
</evidence>
<dbReference type="Pfam" id="PF20582">
    <property type="entry name" value="UPF0758_N"/>
    <property type="match status" value="1"/>
</dbReference>
<dbReference type="Gene3D" id="3.40.140.10">
    <property type="entry name" value="Cytidine Deaminase, domain 2"/>
    <property type="match status" value="1"/>
</dbReference>
<dbReference type="PANTHER" id="PTHR30471">
    <property type="entry name" value="DNA REPAIR PROTEIN RADC"/>
    <property type="match status" value="1"/>
</dbReference>
<dbReference type="PROSITE" id="PS01302">
    <property type="entry name" value="UPF0758"/>
    <property type="match status" value="1"/>
</dbReference>
<dbReference type="GeneID" id="98297758"/>